<organism evidence="3 4">
    <name type="scientific">Paratrimastix pyriformis</name>
    <dbReference type="NCBI Taxonomy" id="342808"/>
    <lineage>
        <taxon>Eukaryota</taxon>
        <taxon>Metamonada</taxon>
        <taxon>Preaxostyla</taxon>
        <taxon>Paratrimastigidae</taxon>
        <taxon>Paratrimastix</taxon>
    </lineage>
</organism>
<feature type="region of interest" description="Disordered" evidence="1">
    <location>
        <begin position="396"/>
        <end position="461"/>
    </location>
</feature>
<dbReference type="Proteomes" id="UP001141327">
    <property type="component" value="Unassembled WGS sequence"/>
</dbReference>
<dbReference type="EMBL" id="JAPMOS010000016">
    <property type="protein sequence ID" value="KAJ4459877.1"/>
    <property type="molecule type" value="Genomic_DNA"/>
</dbReference>
<name>A0ABQ8UN25_9EUKA</name>
<feature type="compositionally biased region" description="Low complexity" evidence="1">
    <location>
        <begin position="451"/>
        <end position="461"/>
    </location>
</feature>
<gene>
    <name evidence="3" type="ORF">PAPYR_3933</name>
</gene>
<evidence type="ECO:0000256" key="2">
    <source>
        <dbReference type="SAM" id="Phobius"/>
    </source>
</evidence>
<sequence>MDLFSEKHLQHYPDGRFEATKTIRKNRTGGLMAIVYTALCLALVAQYGAQFLIDNVAEVKAIIPMVVPSKDMQPKMTTISPGTKMTTRSIYVGLLAREYGGFCRCGPGSEGFTDVLVNMTGITPVAVDAKHPAQAPDIRCSRKEPDDNRLIPWAANDLAAYDCLVEMTCTNCIVEPTAAVTMAYVESKSYCFGYVINVTTDTAIPMQDHQRIIQKSSVSAVGARLGNILRGVAPTEFVLKLVPSVFEDTDGSTNTGFHVFTDQEVPPSPCLRPTCRAPLRPPGTSFPQSHDPLLPTGGWWRAASLTPVGRSPVMGSQVSFSEFAYVKGLSARVNLDYVGYAMKTAHTNKRGVIEVGSLILGALSGLLGIFGMGVSTLETLAELWLAWRKKRRAAQRVKEGLPPDDDDEGPGQDTTPGVMEADRVPLLAATAPGPWGVQPLGPPTLQPNPFFPGARPAPRRK</sequence>
<accession>A0ABQ8UN25</accession>
<keyword evidence="2" id="KW-0812">Transmembrane</keyword>
<evidence type="ECO:0000313" key="4">
    <source>
        <dbReference type="Proteomes" id="UP001141327"/>
    </source>
</evidence>
<reference evidence="3" key="1">
    <citation type="journal article" date="2022" name="bioRxiv">
        <title>Genomics of Preaxostyla Flagellates Illuminates Evolutionary Transitions and the Path Towards Mitochondrial Loss.</title>
        <authorList>
            <person name="Novak L.V.F."/>
            <person name="Treitli S.C."/>
            <person name="Pyrih J."/>
            <person name="Halakuc P."/>
            <person name="Pipaliya S.V."/>
            <person name="Vacek V."/>
            <person name="Brzon O."/>
            <person name="Soukal P."/>
            <person name="Eme L."/>
            <person name="Dacks J.B."/>
            <person name="Karnkowska A."/>
            <person name="Elias M."/>
            <person name="Hampl V."/>
        </authorList>
    </citation>
    <scope>NUCLEOTIDE SEQUENCE</scope>
    <source>
        <strain evidence="3">RCP-MX</strain>
    </source>
</reference>
<evidence type="ECO:0000313" key="3">
    <source>
        <dbReference type="EMBL" id="KAJ4459877.1"/>
    </source>
</evidence>
<keyword evidence="2" id="KW-0472">Membrane</keyword>
<comment type="caution">
    <text evidence="3">The sequence shown here is derived from an EMBL/GenBank/DDBJ whole genome shotgun (WGS) entry which is preliminary data.</text>
</comment>
<feature type="compositionally biased region" description="Pro residues" evidence="1">
    <location>
        <begin position="440"/>
        <end position="450"/>
    </location>
</feature>
<protein>
    <submittedName>
        <fullName evidence="3">Uncharacterized protein</fullName>
    </submittedName>
</protein>
<keyword evidence="2" id="KW-1133">Transmembrane helix</keyword>
<feature type="transmembrane region" description="Helical" evidence="2">
    <location>
        <begin position="31"/>
        <end position="53"/>
    </location>
</feature>
<evidence type="ECO:0000256" key="1">
    <source>
        <dbReference type="SAM" id="MobiDB-lite"/>
    </source>
</evidence>
<feature type="transmembrane region" description="Helical" evidence="2">
    <location>
        <begin position="358"/>
        <end position="387"/>
    </location>
</feature>
<proteinExistence type="predicted"/>
<keyword evidence="4" id="KW-1185">Reference proteome</keyword>